<keyword evidence="1" id="KW-0472">Membrane</keyword>
<comment type="caution">
    <text evidence="2">The sequence shown here is derived from an EMBL/GenBank/DDBJ whole genome shotgun (WGS) entry which is preliminary data.</text>
</comment>
<keyword evidence="1" id="KW-1133">Transmembrane helix</keyword>
<organism evidence="2">
    <name type="scientific">Ignisphaera aggregans</name>
    <dbReference type="NCBI Taxonomy" id="334771"/>
    <lineage>
        <taxon>Archaea</taxon>
        <taxon>Thermoproteota</taxon>
        <taxon>Thermoprotei</taxon>
        <taxon>Desulfurococcales</taxon>
        <taxon>Desulfurococcaceae</taxon>
        <taxon>Ignisphaera</taxon>
    </lineage>
</organism>
<evidence type="ECO:0000313" key="2">
    <source>
        <dbReference type="EMBL" id="HEW52918.1"/>
    </source>
</evidence>
<dbReference type="AlphaFoldDB" id="A0A7C2ZP03"/>
<evidence type="ECO:0000256" key="1">
    <source>
        <dbReference type="SAM" id="Phobius"/>
    </source>
</evidence>
<sequence length="132" mass="14155">MKNMVFASIVVLVMIVFAASSEVANGFQAYDYYLATATPGDAPANTTTVTEINRTTTTVTITTTVTRVLIQTTTQTSFATIVEGVPTNTVAFLVTVVGVVGIVVGYFIGYRAERIRYGEEKMAGAKARRGRT</sequence>
<dbReference type="EMBL" id="DSGT01000006">
    <property type="protein sequence ID" value="HEW52918.1"/>
    <property type="molecule type" value="Genomic_DNA"/>
</dbReference>
<gene>
    <name evidence="2" type="ORF">ENO77_01925</name>
</gene>
<reference evidence="2" key="1">
    <citation type="journal article" date="2020" name="mSystems">
        <title>Genome- and Community-Level Interaction Insights into Carbon Utilization and Element Cycling Functions of Hydrothermarchaeota in Hydrothermal Sediment.</title>
        <authorList>
            <person name="Zhou Z."/>
            <person name="Liu Y."/>
            <person name="Xu W."/>
            <person name="Pan J."/>
            <person name="Luo Z.H."/>
            <person name="Li M."/>
        </authorList>
    </citation>
    <scope>NUCLEOTIDE SEQUENCE [LARGE SCALE GENOMIC DNA]</scope>
    <source>
        <strain evidence="2">SpSt-16</strain>
    </source>
</reference>
<feature type="transmembrane region" description="Helical" evidence="1">
    <location>
        <begin position="90"/>
        <end position="109"/>
    </location>
</feature>
<proteinExistence type="predicted"/>
<accession>A0A7C2ZP03</accession>
<name>A0A7C2ZP03_9CREN</name>
<protein>
    <submittedName>
        <fullName evidence="2">Uncharacterized protein</fullName>
    </submittedName>
</protein>
<keyword evidence="1" id="KW-0812">Transmembrane</keyword>